<accession>V9H1G1</accession>
<name>V9H1G1_YEASX</name>
<organism evidence="2">
    <name type="scientific">Saccharomyces cerevisiae</name>
    <name type="common">Baker's yeast</name>
    <dbReference type="NCBI Taxonomy" id="4932"/>
    <lineage>
        <taxon>Eukaryota</taxon>
        <taxon>Fungi</taxon>
        <taxon>Dikarya</taxon>
        <taxon>Ascomycota</taxon>
        <taxon>Saccharomycotina</taxon>
        <taxon>Saccharomycetes</taxon>
        <taxon>Saccharomycetales</taxon>
        <taxon>Saccharomycetaceae</taxon>
        <taxon>Saccharomyces</taxon>
    </lineage>
</organism>
<feature type="region of interest" description="Disordered" evidence="1">
    <location>
        <begin position="79"/>
        <end position="110"/>
    </location>
</feature>
<reference evidence="2" key="1">
    <citation type="journal article" date="1992" name="EMBO J.">
        <title>Zuotin, a putative Z-DNA binding protein in Saccharomyces cerevisiae.</title>
        <authorList>
            <person name="Zhang S."/>
            <person name="Lockshin C."/>
            <person name="Herbert A."/>
            <person name="Winter E."/>
            <person name="Rich A."/>
        </authorList>
    </citation>
    <scope>NUCLEOTIDE SEQUENCE</scope>
    <source>
        <strain evidence="2">20B-12</strain>
    </source>
</reference>
<dbReference type="EMBL" id="X63612">
    <property type="protein sequence ID" value="CAA45157.1"/>
    <property type="molecule type" value="Genomic_DNA"/>
</dbReference>
<proteinExistence type="predicted"/>
<evidence type="ECO:0000256" key="1">
    <source>
        <dbReference type="SAM" id="MobiDB-lite"/>
    </source>
</evidence>
<sequence length="175" mass="20671">VTKILPRRKLNNSMLSGTDLTPGEPLSSWTKMSQMTLLTETTSVTLKERTRPQETRRRLLITLDWSNLLKELSVKIPVSKCSKKKRRRKRKEENGKEKPVPELKLKLRPRPKLKRRLKLNLKPRLTPPQKLTKRRLRKLLRPPRKRTREPSVTLLRKLTTLVMLTRPPRLTNKLV</sequence>
<feature type="compositionally biased region" description="Basic residues" evidence="1">
    <location>
        <begin position="131"/>
        <end position="147"/>
    </location>
</feature>
<evidence type="ECO:0000313" key="2">
    <source>
        <dbReference type="EMBL" id="CAA45157.1"/>
    </source>
</evidence>
<feature type="region of interest" description="Disordered" evidence="1">
    <location>
        <begin position="125"/>
        <end position="148"/>
    </location>
</feature>
<feature type="compositionally biased region" description="Basic and acidic residues" evidence="1">
    <location>
        <begin position="91"/>
        <end position="105"/>
    </location>
</feature>
<feature type="compositionally biased region" description="Basic residues" evidence="1">
    <location>
        <begin position="81"/>
        <end position="90"/>
    </location>
</feature>
<protein>
    <submittedName>
        <fullName evidence="2">S.cerevisiae ZUO1 zuotin</fullName>
    </submittedName>
</protein>
<dbReference type="AlphaFoldDB" id="V9H1G1"/>